<evidence type="ECO:0000256" key="1">
    <source>
        <dbReference type="SAM" id="MobiDB-lite"/>
    </source>
</evidence>
<feature type="compositionally biased region" description="Low complexity" evidence="1">
    <location>
        <begin position="32"/>
        <end position="54"/>
    </location>
</feature>
<dbReference type="Proteomes" id="UP000282674">
    <property type="component" value="Unassembled WGS sequence"/>
</dbReference>
<dbReference type="InterPro" id="IPR007995">
    <property type="entry name" value="DUF742"/>
</dbReference>
<feature type="compositionally biased region" description="Pro residues" evidence="1">
    <location>
        <begin position="1"/>
        <end position="10"/>
    </location>
</feature>
<organism evidence="2 3">
    <name type="scientific">Actinomadura harenae</name>
    <dbReference type="NCBI Taxonomy" id="2483351"/>
    <lineage>
        <taxon>Bacteria</taxon>
        <taxon>Bacillati</taxon>
        <taxon>Actinomycetota</taxon>
        <taxon>Actinomycetes</taxon>
        <taxon>Streptosporangiales</taxon>
        <taxon>Thermomonosporaceae</taxon>
        <taxon>Actinomadura</taxon>
    </lineage>
</organism>
<feature type="region of interest" description="Disordered" evidence="1">
    <location>
        <begin position="1"/>
        <end position="79"/>
    </location>
</feature>
<dbReference type="PANTHER" id="PTHR36221:SF1">
    <property type="entry name" value="DUF742 DOMAIN-CONTAINING PROTEIN"/>
    <property type="match status" value="1"/>
</dbReference>
<dbReference type="PANTHER" id="PTHR36221">
    <property type="entry name" value="DUF742 DOMAIN-CONTAINING PROTEIN"/>
    <property type="match status" value="1"/>
</dbReference>
<reference evidence="2 3" key="1">
    <citation type="submission" date="2018-10" db="EMBL/GenBank/DDBJ databases">
        <title>Isolation from soil.</title>
        <authorList>
            <person name="Hu J."/>
        </authorList>
    </citation>
    <scope>NUCLEOTIDE SEQUENCE [LARGE SCALE GENOMIC DNA]</scope>
    <source>
        <strain evidence="2 3">NEAU-Ht49</strain>
    </source>
</reference>
<dbReference type="EMBL" id="RFFG01000173">
    <property type="protein sequence ID" value="RMI33897.1"/>
    <property type="molecule type" value="Genomic_DNA"/>
</dbReference>
<sequence>MAPPEQPPGPGVDGSVDDALAGEGERPGAVPGTGETGASASGASVSGEAVSGEAAGSGGAPEPPVPSAPSQGGEGWYDEAAGPVVRPYALTGGRTQYDGHDLDMVALIETAHDAVDEAGDPGLVHGLVPGLVHGHHRDGHAGALDPEHEMILSLCRTPLSVVEIASDLELPLGVVRVLLGDLLDRSLVRVRRPAPVAQFPGERVLKEVIDGIRAL</sequence>
<comment type="caution">
    <text evidence="2">The sequence shown here is derived from an EMBL/GenBank/DDBJ whole genome shotgun (WGS) entry which is preliminary data.</text>
</comment>
<dbReference type="AlphaFoldDB" id="A0A3M2L8K6"/>
<evidence type="ECO:0000313" key="3">
    <source>
        <dbReference type="Proteomes" id="UP000282674"/>
    </source>
</evidence>
<gene>
    <name evidence="2" type="ORF">EBO15_41130</name>
</gene>
<proteinExistence type="predicted"/>
<dbReference type="OrthoDB" id="3430520at2"/>
<accession>A0A3M2L8K6</accession>
<keyword evidence="3" id="KW-1185">Reference proteome</keyword>
<protein>
    <submittedName>
        <fullName evidence="2">DUF742 domain-containing protein</fullName>
    </submittedName>
</protein>
<evidence type="ECO:0000313" key="2">
    <source>
        <dbReference type="EMBL" id="RMI33897.1"/>
    </source>
</evidence>
<name>A0A3M2L8K6_9ACTN</name>
<dbReference type="Pfam" id="PF05331">
    <property type="entry name" value="DUF742"/>
    <property type="match status" value="1"/>
</dbReference>